<feature type="non-terminal residue" evidence="2">
    <location>
        <position position="1"/>
    </location>
</feature>
<feature type="non-terminal residue" evidence="2">
    <location>
        <position position="68"/>
    </location>
</feature>
<gene>
    <name evidence="2" type="primary">POGK</name>
</gene>
<organism evidence="2">
    <name type="scientific">Nothobranchius kadleci</name>
    <name type="common">African annual killifish</name>
    <dbReference type="NCBI Taxonomy" id="1051664"/>
    <lineage>
        <taxon>Eukaryota</taxon>
        <taxon>Metazoa</taxon>
        <taxon>Chordata</taxon>
        <taxon>Craniata</taxon>
        <taxon>Vertebrata</taxon>
        <taxon>Euteleostomi</taxon>
        <taxon>Actinopterygii</taxon>
        <taxon>Neopterygii</taxon>
        <taxon>Teleostei</taxon>
        <taxon>Neoteleostei</taxon>
        <taxon>Acanthomorphata</taxon>
        <taxon>Ovalentaria</taxon>
        <taxon>Atherinomorphae</taxon>
        <taxon>Cyprinodontiformes</taxon>
        <taxon>Nothobranchiidae</taxon>
        <taxon>Nothobranchius</taxon>
    </lineage>
</organism>
<protein>
    <recommendedName>
        <fullName evidence="3">Secreted protein</fullName>
    </recommendedName>
</protein>
<proteinExistence type="predicted"/>
<name>A0A1A8CPG1_NOTKA</name>
<evidence type="ECO:0000313" key="2">
    <source>
        <dbReference type="EMBL" id="SBP81654.1"/>
    </source>
</evidence>
<feature type="chain" id="PRO_5008367784" description="Secreted protein" evidence="1">
    <location>
        <begin position="25"/>
        <end position="68"/>
    </location>
</feature>
<evidence type="ECO:0008006" key="3">
    <source>
        <dbReference type="Google" id="ProtNLM"/>
    </source>
</evidence>
<accession>A0A1A8CPG1</accession>
<dbReference type="EMBL" id="HADZ01017713">
    <property type="protein sequence ID" value="SBP81654.1"/>
    <property type="molecule type" value="Transcribed_RNA"/>
</dbReference>
<dbReference type="AlphaFoldDB" id="A0A1A8CPG1"/>
<evidence type="ECO:0000256" key="1">
    <source>
        <dbReference type="SAM" id="SignalP"/>
    </source>
</evidence>
<feature type="signal peptide" evidence="1">
    <location>
        <begin position="1"/>
        <end position="24"/>
    </location>
</feature>
<keyword evidence="1" id="KW-0732">Signal</keyword>
<reference evidence="2" key="1">
    <citation type="submission" date="2016-05" db="EMBL/GenBank/DDBJ databases">
        <authorList>
            <person name="Lavstsen T."/>
            <person name="Jespersen J.S."/>
        </authorList>
    </citation>
    <scope>NUCLEOTIDE SEQUENCE</scope>
    <source>
        <tissue evidence="2">Brain</tissue>
    </source>
</reference>
<sequence length="68" mass="7830">KHHLTACLWTGFSLLGTCWTWCWSSSPLKCVACLCNPTGVRTTSYWASETDRYIEIMYLYQSNSSTIR</sequence>
<reference evidence="2" key="2">
    <citation type="submission" date="2016-06" db="EMBL/GenBank/DDBJ databases">
        <title>The genome of a short-lived fish provides insights into sex chromosome evolution and the genetic control of aging.</title>
        <authorList>
            <person name="Reichwald K."/>
            <person name="Felder M."/>
            <person name="Petzold A."/>
            <person name="Koch P."/>
            <person name="Groth M."/>
            <person name="Platzer M."/>
        </authorList>
    </citation>
    <scope>NUCLEOTIDE SEQUENCE</scope>
    <source>
        <tissue evidence="2">Brain</tissue>
    </source>
</reference>